<dbReference type="InterPro" id="IPR025161">
    <property type="entry name" value="IS402-like_dom"/>
</dbReference>
<gene>
    <name evidence="2" type="ORF">SPAR_23354</name>
</gene>
<comment type="caution">
    <text evidence="2">The sequence shown here is derived from an EMBL/GenBank/DDBJ whole genome shotgun (WGS) entry which is preliminary data.</text>
</comment>
<sequence length="141" mass="15664">MTDAEWAEVRPLLPVSAWLQGRGGRPGGYCHRQLLDAIRYLVAGGISWRAMPVDFPGWGRFYAFFRRWQEHGLIAEFHDRLRGRVRECEDREAEPTVGVIDAQPVRAATTVPAHAATTAGRRCRAANGTSALTSAFLSTIK</sequence>
<evidence type="ECO:0000313" key="3">
    <source>
        <dbReference type="Proteomes" id="UP000186168"/>
    </source>
</evidence>
<dbReference type="EMBL" id="ASQP01000319">
    <property type="protein sequence ID" value="OMI37101.1"/>
    <property type="molecule type" value="Genomic_DNA"/>
</dbReference>
<accession>A0A1R1SFC0</accession>
<protein>
    <submittedName>
        <fullName evidence="2">Tn5741 family transposase</fullName>
    </submittedName>
</protein>
<name>A0A1R1SFC0_9ACTN</name>
<feature type="domain" description="Insertion element IS402-like" evidence="1">
    <location>
        <begin position="1"/>
        <end position="78"/>
    </location>
</feature>
<dbReference type="Proteomes" id="UP000186168">
    <property type="component" value="Unassembled WGS sequence"/>
</dbReference>
<reference evidence="2 3" key="1">
    <citation type="submission" date="2013-05" db="EMBL/GenBank/DDBJ databases">
        <title>Genome sequence of Streptomyces sparsogenes DSM 40356.</title>
        <authorList>
            <person name="Coyne S."/>
            <person name="Seebeck F.P."/>
        </authorList>
    </citation>
    <scope>NUCLEOTIDE SEQUENCE [LARGE SCALE GENOMIC DNA]</scope>
    <source>
        <strain evidence="2 3">DSM 40356</strain>
    </source>
</reference>
<keyword evidence="3" id="KW-1185">Reference proteome</keyword>
<dbReference type="PANTHER" id="PTHR30007:SF0">
    <property type="entry name" value="TRANSPOSASE"/>
    <property type="match status" value="1"/>
</dbReference>
<evidence type="ECO:0000259" key="1">
    <source>
        <dbReference type="Pfam" id="PF13340"/>
    </source>
</evidence>
<dbReference type="Pfam" id="PF13340">
    <property type="entry name" value="DUF4096"/>
    <property type="match status" value="1"/>
</dbReference>
<dbReference type="AlphaFoldDB" id="A0A1R1SFC0"/>
<organism evidence="2 3">
    <name type="scientific">Streptomyces sparsogenes DSM 40356</name>
    <dbReference type="NCBI Taxonomy" id="1331668"/>
    <lineage>
        <taxon>Bacteria</taxon>
        <taxon>Bacillati</taxon>
        <taxon>Actinomycetota</taxon>
        <taxon>Actinomycetes</taxon>
        <taxon>Kitasatosporales</taxon>
        <taxon>Streptomycetaceae</taxon>
        <taxon>Streptomyces</taxon>
    </lineage>
</organism>
<dbReference type="PANTHER" id="PTHR30007">
    <property type="entry name" value="PHP DOMAIN PROTEIN"/>
    <property type="match status" value="1"/>
</dbReference>
<dbReference type="STRING" id="67365.GCA_001704635_04234"/>
<evidence type="ECO:0000313" key="2">
    <source>
        <dbReference type="EMBL" id="OMI37101.1"/>
    </source>
</evidence>
<proteinExistence type="predicted"/>